<keyword evidence="5" id="KW-1185">Reference proteome</keyword>
<dbReference type="AlphaFoldDB" id="Q0RKR7"/>
<dbReference type="PROSITE" id="PS51903">
    <property type="entry name" value="CLP_R"/>
    <property type="match status" value="1"/>
</dbReference>
<evidence type="ECO:0000259" key="3">
    <source>
        <dbReference type="PROSITE" id="PS51903"/>
    </source>
</evidence>
<dbReference type="InterPro" id="IPR036628">
    <property type="entry name" value="Clp_N_dom_sf"/>
</dbReference>
<evidence type="ECO:0000256" key="1">
    <source>
        <dbReference type="PROSITE-ProRule" id="PRU01251"/>
    </source>
</evidence>
<dbReference type="RefSeq" id="WP_011604393.1">
    <property type="nucleotide sequence ID" value="NC_008278.1"/>
</dbReference>
<dbReference type="InterPro" id="IPR004176">
    <property type="entry name" value="Clp_R_N"/>
</dbReference>
<name>Q0RKR7_FRAAA</name>
<dbReference type="KEGG" id="fal:FRAAL3244"/>
<evidence type="ECO:0000313" key="5">
    <source>
        <dbReference type="Proteomes" id="UP000000657"/>
    </source>
</evidence>
<evidence type="ECO:0000256" key="2">
    <source>
        <dbReference type="SAM" id="Coils"/>
    </source>
</evidence>
<dbReference type="EMBL" id="CT573213">
    <property type="protein sequence ID" value="CAJ61888.1"/>
    <property type="molecule type" value="Genomic_DNA"/>
</dbReference>
<sequence>MPSVFAGRRKTRSMTDRVTLVIGLSHQEAVELGVEEADTEHVLLGLLREGHGVAGVALRALGLSYESVRTRFDRSPGSPHSPSREVTPFTPRVKEAFRLAAAESQRAGSDRIETEHLLLALATVPHGVAADILAGAGVDEGALRAEIDRILTTDPPGRLPDLDDVNQEISRLEDAAAVALRADDLDLFRELTETRNSVVEQMFDRVERWRANLDAYAVLELVEEQQRLRAEVQNLRVLLAEEESEPPDHS</sequence>
<keyword evidence="2" id="KW-0175">Coiled coil</keyword>
<dbReference type="GO" id="GO:0006508">
    <property type="term" value="P:proteolysis"/>
    <property type="evidence" value="ECO:0007669"/>
    <property type="project" value="UniProtKB-KW"/>
</dbReference>
<keyword evidence="4" id="KW-0378">Hydrolase</keyword>
<keyword evidence="4" id="KW-0645">Protease</keyword>
<dbReference type="Proteomes" id="UP000000657">
    <property type="component" value="Chromosome"/>
</dbReference>
<keyword evidence="1" id="KW-0677">Repeat</keyword>
<dbReference type="GO" id="GO:0008233">
    <property type="term" value="F:peptidase activity"/>
    <property type="evidence" value="ECO:0007669"/>
    <property type="project" value="UniProtKB-KW"/>
</dbReference>
<dbReference type="HOGENOM" id="CLU_1110149_0_0_11"/>
<proteinExistence type="predicted"/>
<dbReference type="eggNOG" id="COG0542">
    <property type="taxonomic scope" value="Bacteria"/>
</dbReference>
<dbReference type="OrthoDB" id="3628183at2"/>
<organism evidence="4 5">
    <name type="scientific">Frankia alni (strain DSM 45986 / CECT 9034 / ACN14a)</name>
    <dbReference type="NCBI Taxonomy" id="326424"/>
    <lineage>
        <taxon>Bacteria</taxon>
        <taxon>Bacillati</taxon>
        <taxon>Actinomycetota</taxon>
        <taxon>Actinomycetes</taxon>
        <taxon>Frankiales</taxon>
        <taxon>Frankiaceae</taxon>
        <taxon>Frankia</taxon>
    </lineage>
</organism>
<dbReference type="Pfam" id="PF02861">
    <property type="entry name" value="Clp_N"/>
    <property type="match status" value="2"/>
</dbReference>
<dbReference type="STRING" id="326424.FRAAL3244"/>
<accession>Q0RKR7</accession>
<gene>
    <name evidence="4" type="ordered locus">FRAAL3244</name>
</gene>
<dbReference type="SUPFAM" id="SSF81923">
    <property type="entry name" value="Double Clp-N motif"/>
    <property type="match status" value="1"/>
</dbReference>
<protein>
    <submittedName>
        <fullName evidence="4">ATP-dependent Clp protease</fullName>
    </submittedName>
</protein>
<feature type="coiled-coil region" evidence="2">
    <location>
        <begin position="218"/>
        <end position="245"/>
    </location>
</feature>
<feature type="domain" description="Clp R" evidence="3">
    <location>
        <begin position="11"/>
        <end position="153"/>
    </location>
</feature>
<dbReference type="Gene3D" id="1.10.1780.10">
    <property type="entry name" value="Clp, N-terminal domain"/>
    <property type="match status" value="1"/>
</dbReference>
<evidence type="ECO:0000313" key="4">
    <source>
        <dbReference type="EMBL" id="CAJ61888.1"/>
    </source>
</evidence>
<reference evidence="4 5" key="1">
    <citation type="journal article" date="2007" name="Genome Res.">
        <title>Genome characteristics of facultatively symbiotic Frankia sp. strains reflect host range and host plant biogeography.</title>
        <authorList>
            <person name="Normand P."/>
            <person name="Lapierre P."/>
            <person name="Tisa L.S."/>
            <person name="Gogarten J.P."/>
            <person name="Alloisio N."/>
            <person name="Bagnarol E."/>
            <person name="Bassi C.A."/>
            <person name="Berry A.M."/>
            <person name="Bickhart D.M."/>
            <person name="Choisne N."/>
            <person name="Couloux A."/>
            <person name="Cournoyer B."/>
            <person name="Cruveiller S."/>
            <person name="Daubin V."/>
            <person name="Demange N."/>
            <person name="Francino M.P."/>
            <person name="Goltsman E."/>
            <person name="Huang Y."/>
            <person name="Kopp O.R."/>
            <person name="Labarre L."/>
            <person name="Lapidus A."/>
            <person name="Lavire C."/>
            <person name="Marechal J."/>
            <person name="Martinez M."/>
            <person name="Mastronunzio J.E."/>
            <person name="Mullin B.C."/>
            <person name="Niemann J."/>
            <person name="Pujic P."/>
            <person name="Rawnsley T."/>
            <person name="Rouy Z."/>
            <person name="Schenowitz C."/>
            <person name="Sellstedt A."/>
            <person name="Tavares F."/>
            <person name="Tomkins J.P."/>
            <person name="Vallenet D."/>
            <person name="Valverde C."/>
            <person name="Wall L.G."/>
            <person name="Wang Y."/>
            <person name="Medigue C."/>
            <person name="Benson D.R."/>
        </authorList>
    </citation>
    <scope>NUCLEOTIDE SEQUENCE [LARGE SCALE GENOMIC DNA]</scope>
    <source>
        <strain evidence="5">DSM 45986 / CECT 9034 / ACN14a</strain>
    </source>
</reference>